<name>A0A0F9D775_9ZZZZ</name>
<sequence length="69" mass="7859">MSLRIRSDGRILCAAMHPAEPGDTYLHDGISYRLTVGFRVLVTEPMHSHARHGEWWWADSVPDDVVLET</sequence>
<protein>
    <submittedName>
        <fullName evidence="1">Uncharacterized protein</fullName>
    </submittedName>
</protein>
<gene>
    <name evidence="1" type="ORF">LCGC14_2314680</name>
</gene>
<comment type="caution">
    <text evidence="1">The sequence shown here is derived from an EMBL/GenBank/DDBJ whole genome shotgun (WGS) entry which is preliminary data.</text>
</comment>
<dbReference type="EMBL" id="LAZR01032930">
    <property type="protein sequence ID" value="KKL49521.1"/>
    <property type="molecule type" value="Genomic_DNA"/>
</dbReference>
<evidence type="ECO:0000313" key="1">
    <source>
        <dbReference type="EMBL" id="KKL49521.1"/>
    </source>
</evidence>
<organism evidence="1">
    <name type="scientific">marine sediment metagenome</name>
    <dbReference type="NCBI Taxonomy" id="412755"/>
    <lineage>
        <taxon>unclassified sequences</taxon>
        <taxon>metagenomes</taxon>
        <taxon>ecological metagenomes</taxon>
    </lineage>
</organism>
<accession>A0A0F9D775</accession>
<reference evidence="1" key="1">
    <citation type="journal article" date="2015" name="Nature">
        <title>Complex archaea that bridge the gap between prokaryotes and eukaryotes.</title>
        <authorList>
            <person name="Spang A."/>
            <person name="Saw J.H."/>
            <person name="Jorgensen S.L."/>
            <person name="Zaremba-Niedzwiedzka K."/>
            <person name="Martijn J."/>
            <person name="Lind A.E."/>
            <person name="van Eijk R."/>
            <person name="Schleper C."/>
            <person name="Guy L."/>
            <person name="Ettema T.J."/>
        </authorList>
    </citation>
    <scope>NUCLEOTIDE SEQUENCE</scope>
</reference>
<dbReference type="AlphaFoldDB" id="A0A0F9D775"/>
<proteinExistence type="predicted"/>